<evidence type="ECO:0000313" key="14">
    <source>
        <dbReference type="Proteomes" id="UP000035740"/>
    </source>
</evidence>
<gene>
    <name evidence="13" type="ORF">BVRB_024720</name>
</gene>
<evidence type="ECO:0000256" key="3">
    <source>
        <dbReference type="ARBA" id="ARBA00022679"/>
    </source>
</evidence>
<evidence type="ECO:0000256" key="7">
    <source>
        <dbReference type="ARBA" id="ARBA00022771"/>
    </source>
</evidence>
<dbReference type="InterPro" id="IPR003789">
    <property type="entry name" value="Asn/Gln_tRNA_amidoTrase-B-like"/>
</dbReference>
<dbReference type="Gene3D" id="1.10.10.410">
    <property type="match status" value="1"/>
</dbReference>
<dbReference type="Gene3D" id="3.90.580.10">
    <property type="entry name" value="Zinc finger, CHC2-type domain"/>
    <property type="match status" value="1"/>
</dbReference>
<evidence type="ECO:0000256" key="10">
    <source>
        <dbReference type="ARBA" id="ARBA00023125"/>
    </source>
</evidence>
<dbReference type="InterPro" id="IPR002694">
    <property type="entry name" value="Znf_CHC2"/>
</dbReference>
<keyword evidence="14" id="KW-1185">Reference proteome</keyword>
<organism evidence="13 14">
    <name type="scientific">Beta vulgaris subsp. vulgaris</name>
    <name type="common">Beet</name>
    <dbReference type="NCBI Taxonomy" id="3555"/>
    <lineage>
        <taxon>Eukaryota</taxon>
        <taxon>Viridiplantae</taxon>
        <taxon>Streptophyta</taxon>
        <taxon>Embryophyta</taxon>
        <taxon>Tracheophyta</taxon>
        <taxon>Spermatophyta</taxon>
        <taxon>Magnoliopsida</taxon>
        <taxon>eudicotyledons</taxon>
        <taxon>Gunneridae</taxon>
        <taxon>Pentapetalae</taxon>
        <taxon>Caryophyllales</taxon>
        <taxon>Chenopodiaceae</taxon>
        <taxon>Betoideae</taxon>
        <taxon>Beta</taxon>
    </lineage>
</organism>
<sequence>AMRAKEKERVAVLRLVMSEFKRIEVDERIDVDDTRALALLDKMVKQRRDSEQQYLAAGRSELAAQEAYEISEIQAWLPAALSAAELETIVTQAIADAGVTEMRDMGKAMALIKPQVQGRADMGESFIDDMLDRLDIVDVVDSRVKLRKTGKNYSACCPFHDEKTPSFTVSPEKQFYYCFGCGASGNALGFVMDYERLSFPEAVESLARLTGLEVPREVQTEAQAKREQEKRSIYTLLEKADEFYQQQLRHHP</sequence>
<dbReference type="GO" id="GO:0003677">
    <property type="term" value="F:DNA binding"/>
    <property type="evidence" value="ECO:0007669"/>
    <property type="project" value="UniProtKB-KW"/>
</dbReference>
<keyword evidence="5" id="KW-0235">DNA replication</keyword>
<evidence type="ECO:0000259" key="12">
    <source>
        <dbReference type="SMART" id="SM00400"/>
    </source>
</evidence>
<feature type="non-terminal residue" evidence="13">
    <location>
        <position position="252"/>
    </location>
</feature>
<evidence type="ECO:0000256" key="4">
    <source>
        <dbReference type="ARBA" id="ARBA00022695"/>
    </source>
</evidence>
<proteinExistence type="predicted"/>
<dbReference type="GO" id="GO:0003899">
    <property type="term" value="F:DNA-directed RNA polymerase activity"/>
    <property type="evidence" value="ECO:0007669"/>
    <property type="project" value="InterPro"/>
</dbReference>
<reference evidence="13 14" key="1">
    <citation type="journal article" date="2014" name="Nature">
        <title>The genome of the recently domesticated crop plant sugar beet (Beta vulgaris).</title>
        <authorList>
            <person name="Dohm J.C."/>
            <person name="Minoche A.E."/>
            <person name="Holtgrawe D."/>
            <person name="Capella-Gutierrez S."/>
            <person name="Zakrzewski F."/>
            <person name="Tafer H."/>
            <person name="Rupp O."/>
            <person name="Sorensen T.R."/>
            <person name="Stracke R."/>
            <person name="Reinhardt R."/>
            <person name="Goesmann A."/>
            <person name="Kraft T."/>
            <person name="Schulz B."/>
            <person name="Stadler P.F."/>
            <person name="Schmidt T."/>
            <person name="Gabaldon T."/>
            <person name="Lehrach H."/>
            <person name="Weisshaar B."/>
            <person name="Himmelbauer H."/>
        </authorList>
    </citation>
    <scope>NUCLEOTIDE SEQUENCE [LARGE SCALE GENOMIC DNA]</scope>
    <source>
        <tissue evidence="13">Taproot</tissue>
    </source>
</reference>
<dbReference type="SMART" id="SM00400">
    <property type="entry name" value="ZnF_CHCC"/>
    <property type="match status" value="1"/>
</dbReference>
<evidence type="ECO:0000256" key="8">
    <source>
        <dbReference type="ARBA" id="ARBA00022833"/>
    </source>
</evidence>
<feature type="domain" description="Zinc finger CHC2-type" evidence="12">
    <location>
        <begin position="153"/>
        <end position="207"/>
    </location>
</feature>
<evidence type="ECO:0000256" key="11">
    <source>
        <dbReference type="ARBA" id="ARBA00023163"/>
    </source>
</evidence>
<evidence type="ECO:0000256" key="9">
    <source>
        <dbReference type="ARBA" id="ARBA00022842"/>
    </source>
</evidence>
<dbReference type="SUPFAM" id="SSF89095">
    <property type="entry name" value="GatB/YqeY motif"/>
    <property type="match status" value="1"/>
</dbReference>
<keyword evidence="2" id="KW-0240">DNA-directed RNA polymerase</keyword>
<feature type="non-terminal residue" evidence="13">
    <location>
        <position position="1"/>
    </location>
</feature>
<keyword evidence="10" id="KW-0238">DNA-binding</keyword>
<keyword evidence="6" id="KW-0479">Metal-binding</keyword>
<dbReference type="GO" id="GO:0008270">
    <property type="term" value="F:zinc ion binding"/>
    <property type="evidence" value="ECO:0007669"/>
    <property type="project" value="UniProtKB-KW"/>
</dbReference>
<comment type="cofactor">
    <cofactor evidence="1">
        <name>Zn(2+)</name>
        <dbReference type="ChEBI" id="CHEBI:29105"/>
    </cofactor>
</comment>
<accession>A0A0J8B2M2</accession>
<dbReference type="GO" id="GO:0005737">
    <property type="term" value="C:cytoplasm"/>
    <property type="evidence" value="ECO:0007669"/>
    <property type="project" value="TreeGrafter"/>
</dbReference>
<dbReference type="GO" id="GO:0000428">
    <property type="term" value="C:DNA-directed RNA polymerase complex"/>
    <property type="evidence" value="ECO:0007669"/>
    <property type="project" value="UniProtKB-KW"/>
</dbReference>
<dbReference type="Gene3D" id="1.10.1510.10">
    <property type="entry name" value="Uncharacterised protein YqeY/AIM41 PF09424, N-terminal domain"/>
    <property type="match status" value="1"/>
</dbReference>
<protein>
    <recommendedName>
        <fullName evidence="12">Zinc finger CHC2-type domain-containing protein</fullName>
    </recommendedName>
</protein>
<evidence type="ECO:0000256" key="5">
    <source>
        <dbReference type="ARBA" id="ARBA00022705"/>
    </source>
</evidence>
<evidence type="ECO:0000313" key="13">
    <source>
        <dbReference type="EMBL" id="KMS94108.1"/>
    </source>
</evidence>
<dbReference type="OrthoDB" id="2423275at2759"/>
<dbReference type="SUPFAM" id="SSF57783">
    <property type="entry name" value="Zinc beta-ribbon"/>
    <property type="match status" value="1"/>
</dbReference>
<dbReference type="Proteomes" id="UP000035740">
    <property type="component" value="Unassembled WGS sequence"/>
</dbReference>
<dbReference type="FunFam" id="3.90.580.10:FF:000001">
    <property type="entry name" value="DNA primase"/>
    <property type="match status" value="1"/>
</dbReference>
<dbReference type="AlphaFoldDB" id="A0A0J8B2M2"/>
<evidence type="ECO:0000256" key="2">
    <source>
        <dbReference type="ARBA" id="ARBA00022478"/>
    </source>
</evidence>
<dbReference type="PANTHER" id="PTHR30313:SF2">
    <property type="entry name" value="DNA PRIMASE"/>
    <property type="match status" value="1"/>
</dbReference>
<dbReference type="EMBL" id="KQ096047">
    <property type="protein sequence ID" value="KMS94108.1"/>
    <property type="molecule type" value="Genomic_DNA"/>
</dbReference>
<dbReference type="InterPro" id="IPR042184">
    <property type="entry name" value="YqeY/Aim41_N"/>
</dbReference>
<dbReference type="PANTHER" id="PTHR30313">
    <property type="entry name" value="DNA PRIMASE"/>
    <property type="match status" value="1"/>
</dbReference>
<keyword evidence="9" id="KW-0460">Magnesium</keyword>
<evidence type="ECO:0000256" key="6">
    <source>
        <dbReference type="ARBA" id="ARBA00022723"/>
    </source>
</evidence>
<dbReference type="Pfam" id="PF01807">
    <property type="entry name" value="Zn_ribbon_DnaG"/>
    <property type="match status" value="1"/>
</dbReference>
<keyword evidence="3" id="KW-0808">Transferase</keyword>
<keyword evidence="4" id="KW-0548">Nucleotidyltransferase</keyword>
<dbReference type="InterPro" id="IPR023168">
    <property type="entry name" value="GatB_Yqey_C_2"/>
</dbReference>
<keyword evidence="7" id="KW-0863">Zinc-finger</keyword>
<keyword evidence="8" id="KW-0862">Zinc</keyword>
<dbReference type="GO" id="GO:0006269">
    <property type="term" value="P:DNA replication, synthesis of primer"/>
    <property type="evidence" value="ECO:0007669"/>
    <property type="project" value="TreeGrafter"/>
</dbReference>
<keyword evidence="11" id="KW-0804">Transcription</keyword>
<dbReference type="InterPro" id="IPR036977">
    <property type="entry name" value="DNA_primase_Znf_CHC2"/>
</dbReference>
<dbReference type="InterPro" id="IPR050219">
    <property type="entry name" value="DnaG_primase"/>
</dbReference>
<name>A0A0J8B2M2_BETVV</name>
<evidence type="ECO:0000256" key="1">
    <source>
        <dbReference type="ARBA" id="ARBA00001947"/>
    </source>
</evidence>
<dbReference type="GO" id="GO:0016884">
    <property type="term" value="F:carbon-nitrogen ligase activity, with glutamine as amido-N-donor"/>
    <property type="evidence" value="ECO:0007669"/>
    <property type="project" value="InterPro"/>
</dbReference>